<keyword evidence="1" id="KW-0479">Metal-binding</keyword>
<keyword evidence="3" id="KW-0862">Zinc</keyword>
<proteinExistence type="predicted"/>
<evidence type="ECO:0000256" key="2">
    <source>
        <dbReference type="ARBA" id="ARBA00022771"/>
    </source>
</evidence>
<evidence type="ECO:0000313" key="7">
    <source>
        <dbReference type="Proteomes" id="UP000031465"/>
    </source>
</evidence>
<dbReference type="Proteomes" id="UP000031465">
    <property type="component" value="Unassembled WGS sequence"/>
</dbReference>
<dbReference type="Pfam" id="PF13445">
    <property type="entry name" value="zf-RING_UBOX"/>
    <property type="match status" value="1"/>
</dbReference>
<dbReference type="AlphaFoldDB" id="A0A0C1H8E1"/>
<dbReference type="GO" id="GO:0008270">
    <property type="term" value="F:zinc ion binding"/>
    <property type="evidence" value="ECO:0007669"/>
    <property type="project" value="UniProtKB-KW"/>
</dbReference>
<dbReference type="SUPFAM" id="SSF57850">
    <property type="entry name" value="RING/U-box"/>
    <property type="match status" value="1"/>
</dbReference>
<organism evidence="6 7">
    <name type="scientific">Candidatus Protochlamydia amoebophila</name>
    <dbReference type="NCBI Taxonomy" id="362787"/>
    <lineage>
        <taxon>Bacteria</taxon>
        <taxon>Pseudomonadati</taxon>
        <taxon>Chlamydiota</taxon>
        <taxon>Chlamydiia</taxon>
        <taxon>Parachlamydiales</taxon>
        <taxon>Parachlamydiaceae</taxon>
        <taxon>Candidatus Protochlamydia</taxon>
    </lineage>
</organism>
<dbReference type="PATRIC" id="fig|362787.3.peg.1733"/>
<keyword evidence="4" id="KW-0175">Coiled coil</keyword>
<evidence type="ECO:0000259" key="5">
    <source>
        <dbReference type="Pfam" id="PF13445"/>
    </source>
</evidence>
<name>A0A0C1H8E1_9BACT</name>
<feature type="coiled-coil region" evidence="4">
    <location>
        <begin position="188"/>
        <end position="215"/>
    </location>
</feature>
<evidence type="ECO:0000256" key="1">
    <source>
        <dbReference type="ARBA" id="ARBA00022723"/>
    </source>
</evidence>
<gene>
    <name evidence="6" type="ORF">DB44_ER00570</name>
</gene>
<evidence type="ECO:0000256" key="4">
    <source>
        <dbReference type="SAM" id="Coils"/>
    </source>
</evidence>
<evidence type="ECO:0000256" key="3">
    <source>
        <dbReference type="ARBA" id="ARBA00022833"/>
    </source>
</evidence>
<dbReference type="EMBL" id="JSAN01000115">
    <property type="protein sequence ID" value="KIC71128.1"/>
    <property type="molecule type" value="Genomic_DNA"/>
</dbReference>
<accession>A0A0C1H8E1</accession>
<comment type="caution">
    <text evidence="6">The sequence shown here is derived from an EMBL/GenBank/DDBJ whole genome shotgun (WGS) entry which is preliminary data.</text>
</comment>
<dbReference type="Gene3D" id="3.30.40.10">
    <property type="entry name" value="Zinc/RING finger domain, C3HC4 (zinc finger)"/>
    <property type="match status" value="1"/>
</dbReference>
<reference evidence="6 7" key="1">
    <citation type="journal article" date="2014" name="Mol. Biol. Evol.">
        <title>Massive expansion of Ubiquitination-related gene families within the Chlamydiae.</title>
        <authorList>
            <person name="Domman D."/>
            <person name="Collingro A."/>
            <person name="Lagkouvardos I."/>
            <person name="Gehre L."/>
            <person name="Weinmaier T."/>
            <person name="Rattei T."/>
            <person name="Subtil A."/>
            <person name="Horn M."/>
        </authorList>
    </citation>
    <scope>NUCLEOTIDE SEQUENCE [LARGE SCALE GENOMIC DNA]</scope>
    <source>
        <strain evidence="6 7">EI2</strain>
    </source>
</reference>
<feature type="domain" description="Zinc finger RING-type eukaryotic" evidence="5">
    <location>
        <begin position="77"/>
        <end position="118"/>
    </location>
</feature>
<dbReference type="InterPro" id="IPR013083">
    <property type="entry name" value="Znf_RING/FYVE/PHD"/>
</dbReference>
<sequence length="330" mass="37473">MSINLNSSACNFDDPYWDNIISDQLTADQTKEVISDENTLEMNVHVSLPNSMPPIVGYNTPSPEEDVVEECLKCFDCPITLQPFTDPVVDDCGHTFEREAIMEIYNRAIAQGTPFICPLDSTKVLDVTRFVKNYSLAIAQEKVTTLTEKYTALKTTDVGKLTEEYIALKTTDVGKLTEEYTALKTTALETIRELMEKHEADRQEHKAEMKKLVGDHEQFLKDFRPLACEAVETLNKSANVLQRCSVLESKNFILKKEIKNLQEMSIADKLVTYVYPGYNDTISKRNLTTEEQKVLNQSATITAKEISSEERKLRDLTVKIEKYCPTAEEK</sequence>
<keyword evidence="2" id="KW-0863">Zinc-finger</keyword>
<dbReference type="InterPro" id="IPR027370">
    <property type="entry name" value="Znf-RING_euk"/>
</dbReference>
<dbReference type="RefSeq" id="WP_039360015.1">
    <property type="nucleotide sequence ID" value="NZ_JSAN01000115.1"/>
</dbReference>
<evidence type="ECO:0000313" key="6">
    <source>
        <dbReference type="EMBL" id="KIC71128.1"/>
    </source>
</evidence>
<protein>
    <recommendedName>
        <fullName evidence="5">Zinc finger RING-type eukaryotic domain-containing protein</fullName>
    </recommendedName>
</protein>